<gene>
    <name evidence="4" type="ORF">GCM10008986_00240</name>
</gene>
<name>A0ABP3KGZ6_9BACI</name>
<dbReference type="PANTHER" id="PTHR43582:SF2">
    <property type="entry name" value="LINEARMYCIN RESISTANCE ATP-BINDING PROTEIN LNRL"/>
    <property type="match status" value="1"/>
</dbReference>
<dbReference type="PANTHER" id="PTHR43582">
    <property type="entry name" value="LINEARMYCIN RESISTANCE ATP-BINDING PROTEIN LNRL"/>
    <property type="match status" value="1"/>
</dbReference>
<reference evidence="5" key="1">
    <citation type="journal article" date="2019" name="Int. J. Syst. Evol. Microbiol.">
        <title>The Global Catalogue of Microorganisms (GCM) 10K type strain sequencing project: providing services to taxonomists for standard genome sequencing and annotation.</title>
        <authorList>
            <consortium name="The Broad Institute Genomics Platform"/>
            <consortium name="The Broad Institute Genome Sequencing Center for Infectious Disease"/>
            <person name="Wu L."/>
            <person name="Ma J."/>
        </authorList>
    </citation>
    <scope>NUCLEOTIDE SEQUENCE [LARGE SCALE GENOMIC DNA]</scope>
    <source>
        <strain evidence="5">JCM 12389</strain>
    </source>
</reference>
<evidence type="ECO:0000313" key="4">
    <source>
        <dbReference type="EMBL" id="GAA0479762.1"/>
    </source>
</evidence>
<evidence type="ECO:0000259" key="3">
    <source>
        <dbReference type="PROSITE" id="PS50893"/>
    </source>
</evidence>
<dbReference type="InterPro" id="IPR003439">
    <property type="entry name" value="ABC_transporter-like_ATP-bd"/>
</dbReference>
<dbReference type="InterPro" id="IPR027417">
    <property type="entry name" value="P-loop_NTPase"/>
</dbReference>
<dbReference type="Gene3D" id="3.40.50.300">
    <property type="entry name" value="P-loop containing nucleotide triphosphate hydrolases"/>
    <property type="match status" value="1"/>
</dbReference>
<dbReference type="Proteomes" id="UP001500880">
    <property type="component" value="Unassembled WGS sequence"/>
</dbReference>
<sequence length="191" mass="21571">MLSVQEVSKQYKNSRALNSVSLTFDKGKCFGIVGPNGAGKSTLMKIIANVIQEYDGEIISSDRTGNHSLRKSITGYVPQEICLEEKLPALVNLQFYGQLYGLKGRELHERAQEVLRDIGLTDYGKEKVSIFSGGMKRRLNIGCARMHNPHIVIMDEPTVGIDPQSRHHIFNPIDQLKKTRTYHHLYQPQYG</sequence>
<comment type="caution">
    <text evidence="4">The sequence shown here is derived from an EMBL/GenBank/DDBJ whole genome shotgun (WGS) entry which is preliminary data.</text>
</comment>
<keyword evidence="1" id="KW-0547">Nucleotide-binding</keyword>
<dbReference type="PROSITE" id="PS50893">
    <property type="entry name" value="ABC_TRANSPORTER_2"/>
    <property type="match status" value="1"/>
</dbReference>
<dbReference type="RefSeq" id="WP_343836204.1">
    <property type="nucleotide sequence ID" value="NZ_BAAADO010000001.1"/>
</dbReference>
<dbReference type="Pfam" id="PF00005">
    <property type="entry name" value="ABC_tran"/>
    <property type="match status" value="1"/>
</dbReference>
<evidence type="ECO:0000256" key="2">
    <source>
        <dbReference type="ARBA" id="ARBA00022840"/>
    </source>
</evidence>
<keyword evidence="5" id="KW-1185">Reference proteome</keyword>
<protein>
    <recommendedName>
        <fullName evidence="3">ABC transporter domain-containing protein</fullName>
    </recommendedName>
</protein>
<dbReference type="EMBL" id="BAAADO010000001">
    <property type="protein sequence ID" value="GAA0479762.1"/>
    <property type="molecule type" value="Genomic_DNA"/>
</dbReference>
<accession>A0ABP3KGZ6</accession>
<evidence type="ECO:0000313" key="5">
    <source>
        <dbReference type="Proteomes" id="UP001500880"/>
    </source>
</evidence>
<proteinExistence type="predicted"/>
<feature type="domain" description="ABC transporter" evidence="3">
    <location>
        <begin position="2"/>
        <end position="191"/>
    </location>
</feature>
<organism evidence="4 5">
    <name type="scientific">Salinibacillus aidingensis</name>
    <dbReference type="NCBI Taxonomy" id="237684"/>
    <lineage>
        <taxon>Bacteria</taxon>
        <taxon>Bacillati</taxon>
        <taxon>Bacillota</taxon>
        <taxon>Bacilli</taxon>
        <taxon>Bacillales</taxon>
        <taxon>Bacillaceae</taxon>
        <taxon>Salinibacillus</taxon>
    </lineage>
</organism>
<dbReference type="SMART" id="SM00382">
    <property type="entry name" value="AAA"/>
    <property type="match status" value="1"/>
</dbReference>
<dbReference type="InterPro" id="IPR003593">
    <property type="entry name" value="AAA+_ATPase"/>
</dbReference>
<keyword evidence="2" id="KW-0067">ATP-binding</keyword>
<evidence type="ECO:0000256" key="1">
    <source>
        <dbReference type="ARBA" id="ARBA00022741"/>
    </source>
</evidence>
<dbReference type="SUPFAM" id="SSF52540">
    <property type="entry name" value="P-loop containing nucleoside triphosphate hydrolases"/>
    <property type="match status" value="1"/>
</dbReference>